<feature type="transmembrane region" description="Helical" evidence="1">
    <location>
        <begin position="7"/>
        <end position="27"/>
    </location>
</feature>
<dbReference type="AlphaFoldDB" id="A0A2J6X2N6"/>
<dbReference type="Proteomes" id="UP000243376">
    <property type="component" value="Unassembled WGS sequence"/>
</dbReference>
<reference evidence="2 3" key="1">
    <citation type="submission" date="2018-01" db="EMBL/GenBank/DDBJ databases">
        <title>Metagenomic assembled genomes from two thermal pools in the Uzon Caldera, Kamchatka, Russia.</title>
        <authorList>
            <person name="Wilkins L."/>
            <person name="Ettinger C."/>
        </authorList>
    </citation>
    <scope>NUCLEOTIDE SEQUENCE [LARGE SCALE GENOMIC DNA]</scope>
    <source>
        <strain evidence="2">ZAV-02</strain>
    </source>
</reference>
<keyword evidence="1" id="KW-0472">Membrane</keyword>
<evidence type="ECO:0000256" key="1">
    <source>
        <dbReference type="SAM" id="Phobius"/>
    </source>
</evidence>
<sequence length="140" mass="14909">MDVKRWVWWSGVVVGIALLAVGCESLLGAGGAGLAIAMSVIAGGIVTHWRQRDTISCRIDGPRLRPLQVSAFGLMGLGVVWYQLHGGGAIAILRALWPIFGESWVPLVLVAAGVGWLGFLSIGSDCRDEQLLAAMGERER</sequence>
<evidence type="ECO:0000313" key="3">
    <source>
        <dbReference type="Proteomes" id="UP000243376"/>
    </source>
</evidence>
<feature type="transmembrane region" description="Helical" evidence="1">
    <location>
        <begin position="33"/>
        <end position="50"/>
    </location>
</feature>
<protein>
    <submittedName>
        <fullName evidence="2">Uncharacterized protein</fullName>
    </submittedName>
</protein>
<name>A0A2J6X2N6_9CHLR</name>
<keyword evidence="1" id="KW-0812">Transmembrane</keyword>
<keyword evidence="1" id="KW-1133">Transmembrane helix</keyword>
<gene>
    <name evidence="2" type="ORF">C0184_11300</name>
</gene>
<dbReference type="EMBL" id="PNIQ01000755">
    <property type="protein sequence ID" value="PMP78211.1"/>
    <property type="molecule type" value="Genomic_DNA"/>
</dbReference>
<dbReference type="PROSITE" id="PS51257">
    <property type="entry name" value="PROKAR_LIPOPROTEIN"/>
    <property type="match status" value="1"/>
</dbReference>
<proteinExistence type="predicted"/>
<feature type="transmembrane region" description="Helical" evidence="1">
    <location>
        <begin position="71"/>
        <end position="97"/>
    </location>
</feature>
<organism evidence="2 3">
    <name type="scientific">Chloroflexus aggregans</name>
    <dbReference type="NCBI Taxonomy" id="152260"/>
    <lineage>
        <taxon>Bacteria</taxon>
        <taxon>Bacillati</taxon>
        <taxon>Chloroflexota</taxon>
        <taxon>Chloroflexia</taxon>
        <taxon>Chloroflexales</taxon>
        <taxon>Chloroflexineae</taxon>
        <taxon>Chloroflexaceae</taxon>
        <taxon>Chloroflexus</taxon>
    </lineage>
</organism>
<feature type="transmembrane region" description="Helical" evidence="1">
    <location>
        <begin position="103"/>
        <end position="122"/>
    </location>
</feature>
<accession>A0A2J6X2N6</accession>
<comment type="caution">
    <text evidence="2">The sequence shown here is derived from an EMBL/GenBank/DDBJ whole genome shotgun (WGS) entry which is preliminary data.</text>
</comment>
<evidence type="ECO:0000313" key="2">
    <source>
        <dbReference type="EMBL" id="PMP78211.1"/>
    </source>
</evidence>